<sequence>MSAQSNFYITITIESSTFTGLKTSGYNLFGMVGVVSSNKSGRPAVAVCTNAYLQNNIVTLSGQLTAYDSISQIADNSTITIGSPAAIAAGQIATIDPSGSLSVASGAPAGTVYFVNGASTSYTVGIARSLSLSNVPSSAVPSVAFNAQPTFMVTTAPTGSALFFFGTPTYRAGTILTTCFGSAVAIDLATAPADGVTLIYDQTQGGWLTNGASYLTKIAAGSTITPVLIQQPGPDTPAAFALMIQDDPVAVPGDDSDRTELG</sequence>
<organism evidence="1 2">
    <name type="scientific">Azospirillum endophyticum</name>
    <dbReference type="NCBI Taxonomy" id="2800326"/>
    <lineage>
        <taxon>Bacteria</taxon>
        <taxon>Pseudomonadati</taxon>
        <taxon>Pseudomonadota</taxon>
        <taxon>Alphaproteobacteria</taxon>
        <taxon>Rhodospirillales</taxon>
        <taxon>Azospirillaceae</taxon>
        <taxon>Azospirillum</taxon>
    </lineage>
</organism>
<name>A0ABS1FFE1_9PROT</name>
<reference evidence="2" key="1">
    <citation type="submission" date="2021-01" db="EMBL/GenBank/DDBJ databases">
        <title>Genome public.</title>
        <authorList>
            <person name="Liu C."/>
            <person name="Sun Q."/>
        </authorList>
    </citation>
    <scope>NUCLEOTIDE SEQUENCE [LARGE SCALE GENOMIC DNA]</scope>
    <source>
        <strain evidence="2">YIM B02556</strain>
    </source>
</reference>
<dbReference type="EMBL" id="JAENHM010000080">
    <property type="protein sequence ID" value="MBK1842150.1"/>
    <property type="molecule type" value="Genomic_DNA"/>
</dbReference>
<accession>A0ABS1FFE1</accession>
<protein>
    <submittedName>
        <fullName evidence="1">Uncharacterized protein</fullName>
    </submittedName>
</protein>
<dbReference type="RefSeq" id="WP_200198824.1">
    <property type="nucleotide sequence ID" value="NZ_JAENHM010000080.1"/>
</dbReference>
<dbReference type="Proteomes" id="UP000652760">
    <property type="component" value="Unassembled WGS sequence"/>
</dbReference>
<proteinExistence type="predicted"/>
<evidence type="ECO:0000313" key="1">
    <source>
        <dbReference type="EMBL" id="MBK1842150.1"/>
    </source>
</evidence>
<evidence type="ECO:0000313" key="2">
    <source>
        <dbReference type="Proteomes" id="UP000652760"/>
    </source>
</evidence>
<comment type="caution">
    <text evidence="1">The sequence shown here is derived from an EMBL/GenBank/DDBJ whole genome shotgun (WGS) entry which is preliminary data.</text>
</comment>
<keyword evidence="2" id="KW-1185">Reference proteome</keyword>
<gene>
    <name evidence="1" type="ORF">JHL17_32615</name>
</gene>